<dbReference type="SMART" id="SM00316">
    <property type="entry name" value="S1"/>
    <property type="match status" value="4"/>
</dbReference>
<protein>
    <submittedName>
        <fullName evidence="5">RNA binding S1 protein</fullName>
    </submittedName>
</protein>
<dbReference type="PANTHER" id="PTHR10724">
    <property type="entry name" value="30S RIBOSOMAL PROTEIN S1"/>
    <property type="match status" value="1"/>
</dbReference>
<evidence type="ECO:0000313" key="5">
    <source>
        <dbReference type="EMBL" id="TSC92806.1"/>
    </source>
</evidence>
<evidence type="ECO:0000256" key="2">
    <source>
        <dbReference type="ARBA" id="ARBA00022980"/>
    </source>
</evidence>
<reference evidence="5 6" key="1">
    <citation type="submission" date="2017-07" db="EMBL/GenBank/DDBJ databases">
        <title>Mechanisms for carbon and nitrogen cycling indicate functional differentiation within the Candidate Phyla Radiation.</title>
        <authorList>
            <person name="Danczak R.E."/>
            <person name="Johnston M.D."/>
            <person name="Kenah C."/>
            <person name="Slattery M."/>
            <person name="Wrighton K.C."/>
            <person name="Wilkins M.J."/>
        </authorList>
    </citation>
    <scope>NUCLEOTIDE SEQUENCE [LARGE SCALE GENOMIC DNA]</scope>
    <source>
        <strain evidence="5">Licking1014_7</strain>
    </source>
</reference>
<dbReference type="Pfam" id="PF00575">
    <property type="entry name" value="S1"/>
    <property type="match status" value="3"/>
</dbReference>
<dbReference type="Proteomes" id="UP000315689">
    <property type="component" value="Unassembled WGS sequence"/>
</dbReference>
<dbReference type="InterPro" id="IPR050437">
    <property type="entry name" value="Ribos_protein_bS1-like"/>
</dbReference>
<dbReference type="GO" id="GO:0006412">
    <property type="term" value="P:translation"/>
    <property type="evidence" value="ECO:0007669"/>
    <property type="project" value="TreeGrafter"/>
</dbReference>
<dbReference type="SUPFAM" id="SSF50249">
    <property type="entry name" value="Nucleic acid-binding proteins"/>
    <property type="match status" value="4"/>
</dbReference>
<dbReference type="InterPro" id="IPR003029">
    <property type="entry name" value="S1_domain"/>
</dbReference>
<dbReference type="CDD" id="cd04465">
    <property type="entry name" value="S1_RPS1_repeat_ec2_hs2"/>
    <property type="match status" value="1"/>
</dbReference>
<dbReference type="PROSITE" id="PS50126">
    <property type="entry name" value="S1"/>
    <property type="match status" value="4"/>
</dbReference>
<evidence type="ECO:0000256" key="1">
    <source>
        <dbReference type="ARBA" id="ARBA00006767"/>
    </source>
</evidence>
<sequence length="376" mass="42136">MTIKKIKTIATMNDLADAYGEGLVPFTQGETIEVKIIAKTKSHLLTDVAGVMLGIVPESEFSYDIDELKPGDTVLSYVLLQENEDGYVVLSLKRADKDRVWETLQTKKKNNEALSVKVSSANRGGLIIEFGGIDGFIPVSQLAPAHYPKVEGADGNKIFSRLRKLVGQNLKVKVLNLDQKNNKLIFSEKSATNERLIEISNQLKTGCKLKAEITGIVDFGIFVKIDLEDDEGKTEKIDGLVHISEISWNKEENWKTKYKPGQKIEVAVVSAKAGRISLSLKRLEKDPWEKIIDQYQPGAKVTAEITRLTPFGAFVKMNQQFDALVHISQIDKRKLKSIKEGEKYDFYILSIDKDAHRINLTMKKATEKKETPLGDK</sequence>
<dbReference type="PRINTS" id="PR00681">
    <property type="entry name" value="RIBOSOMALS1"/>
</dbReference>
<dbReference type="Gene3D" id="2.40.50.140">
    <property type="entry name" value="Nucleic acid-binding proteins"/>
    <property type="match status" value="4"/>
</dbReference>
<organism evidence="5 6">
    <name type="scientific">Candidatus Berkelbacteria bacterium Licking1014_7</name>
    <dbReference type="NCBI Taxonomy" id="2017147"/>
    <lineage>
        <taxon>Bacteria</taxon>
        <taxon>Candidatus Berkelbacteria</taxon>
    </lineage>
</organism>
<comment type="similarity">
    <text evidence="1">Belongs to the bacterial ribosomal protein bS1 family.</text>
</comment>
<feature type="domain" description="S1 motif" evidence="4">
    <location>
        <begin position="206"/>
        <end position="281"/>
    </location>
</feature>
<feature type="domain" description="S1 motif" evidence="4">
    <location>
        <begin position="111"/>
        <end position="189"/>
    </location>
</feature>
<dbReference type="InterPro" id="IPR012340">
    <property type="entry name" value="NA-bd_OB-fold"/>
</dbReference>
<name>A0A554LIU9_9BACT</name>
<comment type="caution">
    <text evidence="5">The sequence shown here is derived from an EMBL/GenBank/DDBJ whole genome shotgun (WGS) entry which is preliminary data.</text>
</comment>
<keyword evidence="2" id="KW-0689">Ribosomal protein</keyword>
<dbReference type="GO" id="GO:0003735">
    <property type="term" value="F:structural constituent of ribosome"/>
    <property type="evidence" value="ECO:0007669"/>
    <property type="project" value="TreeGrafter"/>
</dbReference>
<feature type="domain" description="S1 motif" evidence="4">
    <location>
        <begin position="298"/>
        <end position="363"/>
    </location>
</feature>
<dbReference type="GO" id="GO:0003729">
    <property type="term" value="F:mRNA binding"/>
    <property type="evidence" value="ECO:0007669"/>
    <property type="project" value="TreeGrafter"/>
</dbReference>
<proteinExistence type="inferred from homology"/>
<dbReference type="EMBL" id="VMGK01000013">
    <property type="protein sequence ID" value="TSC92806.1"/>
    <property type="molecule type" value="Genomic_DNA"/>
</dbReference>
<accession>A0A554LIU9</accession>
<dbReference type="PANTHER" id="PTHR10724:SF7">
    <property type="entry name" value="SMALL RIBOSOMAL SUBUNIT PROTEIN BS1C"/>
    <property type="match status" value="1"/>
</dbReference>
<dbReference type="InterPro" id="IPR035104">
    <property type="entry name" value="Ribosomal_protein_S1-like"/>
</dbReference>
<evidence type="ECO:0000256" key="3">
    <source>
        <dbReference type="ARBA" id="ARBA00023274"/>
    </source>
</evidence>
<gene>
    <name evidence="5" type="ORF">CEN89_436</name>
</gene>
<keyword evidence="3" id="KW-0687">Ribonucleoprotein</keyword>
<evidence type="ECO:0000259" key="4">
    <source>
        <dbReference type="PROSITE" id="PS50126"/>
    </source>
</evidence>
<dbReference type="AlphaFoldDB" id="A0A554LIU9"/>
<evidence type="ECO:0000313" key="6">
    <source>
        <dbReference type="Proteomes" id="UP000315689"/>
    </source>
</evidence>
<feature type="domain" description="S1 motif" evidence="4">
    <location>
        <begin position="29"/>
        <end position="93"/>
    </location>
</feature>